<sequence length="79" mass="9027">MITHRQRLNAIQAGPILALLGLHLVDREAFIMWMHAIETIDFTKNKRNEKNIVREAMPTGSLSAVRTMKEAFRDQVPIA</sequence>
<comment type="caution">
    <text evidence="1">The sequence shown here is derived from an EMBL/GenBank/DDBJ whole genome shotgun (WGS) entry which is preliminary data.</text>
</comment>
<proteinExistence type="predicted"/>
<keyword evidence="2" id="KW-1185">Reference proteome</keyword>
<gene>
    <name evidence="1" type="ORF">DPM33_28230</name>
</gene>
<organism evidence="1 2">
    <name type="scientific">Mesorhizobium hawassense</name>
    <dbReference type="NCBI Taxonomy" id="1209954"/>
    <lineage>
        <taxon>Bacteria</taxon>
        <taxon>Pseudomonadati</taxon>
        <taxon>Pseudomonadota</taxon>
        <taxon>Alphaproteobacteria</taxon>
        <taxon>Hyphomicrobiales</taxon>
        <taxon>Phyllobacteriaceae</taxon>
        <taxon>Mesorhizobium</taxon>
    </lineage>
</organism>
<accession>A0A330HE76</accession>
<reference evidence="1 2" key="1">
    <citation type="submission" date="2018-07" db="EMBL/GenBank/DDBJ databases">
        <title>Diversity of Mesorhizobium strains in Brazil.</title>
        <authorList>
            <person name="Helene L.C.F."/>
            <person name="Dall'Agnol R."/>
            <person name="Delamuta J.R.M."/>
            <person name="Hungria M."/>
        </authorList>
    </citation>
    <scope>NUCLEOTIDE SEQUENCE [LARGE SCALE GENOMIC DNA]</scope>
    <source>
        <strain evidence="1 2">AC99b</strain>
    </source>
</reference>
<name>A0A330HE76_9HYPH</name>
<dbReference type="EMBL" id="QMBP01000018">
    <property type="protein sequence ID" value="RAZ85612.1"/>
    <property type="molecule type" value="Genomic_DNA"/>
</dbReference>
<evidence type="ECO:0000313" key="1">
    <source>
        <dbReference type="EMBL" id="RAZ85612.1"/>
    </source>
</evidence>
<dbReference type="AlphaFoldDB" id="A0A330HE76"/>
<evidence type="ECO:0000313" key="2">
    <source>
        <dbReference type="Proteomes" id="UP000251558"/>
    </source>
</evidence>
<protein>
    <submittedName>
        <fullName evidence="1">Uncharacterized protein</fullName>
    </submittedName>
</protein>
<dbReference type="Proteomes" id="UP000251558">
    <property type="component" value="Unassembled WGS sequence"/>
</dbReference>